<dbReference type="InterPro" id="IPR001611">
    <property type="entry name" value="Leu-rich_rpt"/>
</dbReference>
<dbReference type="Gene3D" id="3.80.10.10">
    <property type="entry name" value="Ribonuclease Inhibitor"/>
    <property type="match status" value="1"/>
</dbReference>
<protein>
    <submittedName>
        <fullName evidence="1">Uncharacterized protein</fullName>
    </submittedName>
</protein>
<dbReference type="InterPro" id="IPR032675">
    <property type="entry name" value="LRR_dom_sf"/>
</dbReference>
<dbReference type="Proteomes" id="UP000886520">
    <property type="component" value="Chromosome 20"/>
</dbReference>
<accession>A0A9D4UBN5</accession>
<dbReference type="AlphaFoldDB" id="A0A9D4UBN5"/>
<keyword evidence="2" id="KW-1185">Reference proteome</keyword>
<dbReference type="Pfam" id="PF00560">
    <property type="entry name" value="LRR_1"/>
    <property type="match status" value="2"/>
</dbReference>
<dbReference type="SUPFAM" id="SSF52058">
    <property type="entry name" value="L domain-like"/>
    <property type="match status" value="1"/>
</dbReference>
<dbReference type="OrthoDB" id="8731593at2759"/>
<name>A0A9D4UBN5_ADICA</name>
<organism evidence="1 2">
    <name type="scientific">Adiantum capillus-veneris</name>
    <name type="common">Maidenhair fern</name>
    <dbReference type="NCBI Taxonomy" id="13818"/>
    <lineage>
        <taxon>Eukaryota</taxon>
        <taxon>Viridiplantae</taxon>
        <taxon>Streptophyta</taxon>
        <taxon>Embryophyta</taxon>
        <taxon>Tracheophyta</taxon>
        <taxon>Polypodiopsida</taxon>
        <taxon>Polypodiidae</taxon>
        <taxon>Polypodiales</taxon>
        <taxon>Pteridineae</taxon>
        <taxon>Pteridaceae</taxon>
        <taxon>Vittarioideae</taxon>
        <taxon>Adiantum</taxon>
    </lineage>
</organism>
<gene>
    <name evidence="1" type="ORF">GOP47_0021218</name>
</gene>
<dbReference type="EMBL" id="JABFUD020000020">
    <property type="protein sequence ID" value="KAI5064548.1"/>
    <property type="molecule type" value="Genomic_DNA"/>
</dbReference>
<sequence>MATDVKPEHIGSLWQQHRRGREKLPGWLFRLPLMELALASTGLQPGDCVRQGMLPLLNQTLNSLVLAGNNLTGPDILNCFALYNFSIPTLDLSSNPLAFELSTSQLPPYTQFLDLSHCLLHGPIPTKFPISLEELYLTNNTLSGCIRSFLQGLDRFLGSIFGL</sequence>
<comment type="caution">
    <text evidence="1">The sequence shown here is derived from an EMBL/GenBank/DDBJ whole genome shotgun (WGS) entry which is preliminary data.</text>
</comment>
<evidence type="ECO:0000313" key="1">
    <source>
        <dbReference type="EMBL" id="KAI5064548.1"/>
    </source>
</evidence>
<reference evidence="1" key="1">
    <citation type="submission" date="2021-01" db="EMBL/GenBank/DDBJ databases">
        <title>Adiantum capillus-veneris genome.</title>
        <authorList>
            <person name="Fang Y."/>
            <person name="Liao Q."/>
        </authorList>
    </citation>
    <scope>NUCLEOTIDE SEQUENCE</scope>
    <source>
        <strain evidence="1">H3</strain>
        <tissue evidence="1">Leaf</tissue>
    </source>
</reference>
<evidence type="ECO:0000313" key="2">
    <source>
        <dbReference type="Proteomes" id="UP000886520"/>
    </source>
</evidence>
<proteinExistence type="predicted"/>